<evidence type="ECO:0000313" key="2">
    <source>
        <dbReference type="Proteomes" id="UP000236520"/>
    </source>
</evidence>
<evidence type="ECO:0000313" key="1">
    <source>
        <dbReference type="EMBL" id="PNG96109.1"/>
    </source>
</evidence>
<keyword evidence="2" id="KW-1185">Reference proteome</keyword>
<accession>A0A2J7Z7F2</accession>
<proteinExistence type="predicted"/>
<reference evidence="1 2" key="1">
    <citation type="submission" date="2015-09" db="EMBL/GenBank/DDBJ databases">
        <title>Genome sequence, genome mining and natural product profiling of a biocontrol bacterium Streptomyces malaysiensis F913.</title>
        <authorList>
            <person name="Xu Y."/>
            <person name="Wei J."/>
            <person name="Xie J."/>
            <person name="Li T."/>
            <person name="Zhou Z."/>
        </authorList>
    </citation>
    <scope>NUCLEOTIDE SEQUENCE [LARGE SCALE GENOMIC DNA]</scope>
    <source>
        <strain evidence="1 2">F913</strain>
    </source>
</reference>
<dbReference type="AlphaFoldDB" id="A0A2J7Z7F2"/>
<protein>
    <submittedName>
        <fullName evidence="1">Uncharacterized protein</fullName>
    </submittedName>
</protein>
<dbReference type="Proteomes" id="UP000236520">
    <property type="component" value="Unassembled WGS sequence"/>
</dbReference>
<organism evidence="1 2">
    <name type="scientific">Streptomyces malaysiensis</name>
    <dbReference type="NCBI Taxonomy" id="92644"/>
    <lineage>
        <taxon>Bacteria</taxon>
        <taxon>Bacillati</taxon>
        <taxon>Actinomycetota</taxon>
        <taxon>Actinomycetes</taxon>
        <taxon>Kitasatosporales</taxon>
        <taxon>Streptomycetaceae</taxon>
        <taxon>Streptomyces</taxon>
        <taxon>Streptomyces violaceusniger group</taxon>
    </lineage>
</organism>
<gene>
    <name evidence="1" type="ORF">SMF913_12134</name>
</gene>
<name>A0A2J7Z7F2_STRMQ</name>
<dbReference type="EMBL" id="LJIW01000001">
    <property type="protein sequence ID" value="PNG96109.1"/>
    <property type="molecule type" value="Genomic_DNA"/>
</dbReference>
<comment type="caution">
    <text evidence="1">The sequence shown here is derived from an EMBL/GenBank/DDBJ whole genome shotgun (WGS) entry which is preliminary data.</text>
</comment>
<sequence>MGYGVRTQMGLGQMGLWLCRARSEVEKGITGAVLE</sequence>